<proteinExistence type="predicted"/>
<dbReference type="RefSeq" id="WP_087013971.1">
    <property type="nucleotide sequence ID" value="NZ_FUUY01000010.1"/>
</dbReference>
<dbReference type="EMBL" id="FUUY01000010">
    <property type="protein sequence ID" value="SJX23074.1"/>
    <property type="molecule type" value="Genomic_DNA"/>
</dbReference>
<dbReference type="AlphaFoldDB" id="A0A1R7QFL5"/>
<reference evidence="2 3" key="1">
    <citation type="submission" date="2017-02" db="EMBL/GenBank/DDBJ databases">
        <authorList>
            <person name="Peterson S.W."/>
        </authorList>
    </citation>
    <scope>NUCLEOTIDE SEQUENCE [LARGE SCALE GENOMIC DNA]</scope>
    <source>
        <strain evidence="2">C6</strain>
    </source>
</reference>
<name>A0A1R7QFL5_ACIJO</name>
<dbReference type="InterPro" id="IPR046789">
    <property type="entry name" value="HTH_62"/>
</dbReference>
<evidence type="ECO:0000313" key="2">
    <source>
        <dbReference type="EMBL" id="SJX23074.1"/>
    </source>
</evidence>
<organism evidence="2 3">
    <name type="scientific">Acinetobacter johnsonii</name>
    <dbReference type="NCBI Taxonomy" id="40214"/>
    <lineage>
        <taxon>Bacteria</taxon>
        <taxon>Pseudomonadati</taxon>
        <taxon>Pseudomonadota</taxon>
        <taxon>Gammaproteobacteria</taxon>
        <taxon>Moraxellales</taxon>
        <taxon>Moraxellaceae</taxon>
        <taxon>Acinetobacter</taxon>
    </lineage>
</organism>
<dbReference type="Proteomes" id="UP000196240">
    <property type="component" value="Unassembled WGS sequence"/>
</dbReference>
<evidence type="ECO:0000259" key="1">
    <source>
        <dbReference type="Pfam" id="PF20552"/>
    </source>
</evidence>
<accession>A0A1R7QFL5</accession>
<protein>
    <recommendedName>
        <fullName evidence="1">Recombinase-like domain-containing protein</fullName>
    </recommendedName>
</protein>
<sequence>MKAFNEKLAKWINTTPSNDAGINNIQIPGQVEHLVWQNRSRAPSQYELDFVQHLIHAFNNDVTELDALTDALNQQGFRTVAGEVWTTESFSKEMQRLGY</sequence>
<gene>
    <name evidence="2" type="ORF">ACNJC6_02730</name>
</gene>
<feature type="domain" description="Recombinase-like" evidence="1">
    <location>
        <begin position="13"/>
        <end position="99"/>
    </location>
</feature>
<dbReference type="Pfam" id="PF20552">
    <property type="entry name" value="HTH_62"/>
    <property type="match status" value="1"/>
</dbReference>
<evidence type="ECO:0000313" key="3">
    <source>
        <dbReference type="Proteomes" id="UP000196240"/>
    </source>
</evidence>